<evidence type="ECO:0000256" key="2">
    <source>
        <dbReference type="ARBA" id="ARBA00008055"/>
    </source>
</evidence>
<evidence type="ECO:0000256" key="14">
    <source>
        <dbReference type="RuleBase" id="RU004161"/>
    </source>
</evidence>
<keyword evidence="5" id="KW-0350">Heme biosynthesis</keyword>
<dbReference type="PIRSF" id="PIRSF001415">
    <property type="entry name" value="Porphbilin_synth"/>
    <property type="match status" value="1"/>
</dbReference>
<dbReference type="PANTHER" id="PTHR11458:SF0">
    <property type="entry name" value="DELTA-AMINOLEVULINIC ACID DEHYDRATASE"/>
    <property type="match status" value="1"/>
</dbReference>
<protein>
    <recommendedName>
        <fullName evidence="4 13">Delta-aminolevulinic acid dehydratase</fullName>
        <ecNumber evidence="3 13">4.2.1.24</ecNumber>
    </recommendedName>
</protein>
<dbReference type="InterPro" id="IPR030656">
    <property type="entry name" value="ALAD_AS"/>
</dbReference>
<dbReference type="EMBL" id="MGFH01000154">
    <property type="protein sequence ID" value="OGM03879.1"/>
    <property type="molecule type" value="Genomic_DNA"/>
</dbReference>
<feature type="binding site" evidence="12">
    <location>
        <position position="233"/>
    </location>
    <ligand>
        <name>Mg(2+)</name>
        <dbReference type="ChEBI" id="CHEBI:18420"/>
    </ligand>
</feature>
<dbReference type="Proteomes" id="UP000178735">
    <property type="component" value="Unassembled WGS sequence"/>
</dbReference>
<feature type="active site" description="Schiff-base intermediate with substrate" evidence="9">
    <location>
        <position position="248"/>
    </location>
</feature>
<feature type="binding site" evidence="10">
    <location>
        <position position="217"/>
    </location>
    <ligand>
        <name>5-aminolevulinate</name>
        <dbReference type="ChEBI" id="CHEBI:356416"/>
        <label>1</label>
    </ligand>
</feature>
<evidence type="ECO:0000256" key="12">
    <source>
        <dbReference type="PIRSR" id="PIRSR001415-5"/>
    </source>
</evidence>
<evidence type="ECO:0000256" key="10">
    <source>
        <dbReference type="PIRSR" id="PIRSR001415-2"/>
    </source>
</evidence>
<evidence type="ECO:0000256" key="7">
    <source>
        <dbReference type="ARBA" id="ARBA00023244"/>
    </source>
</evidence>
<evidence type="ECO:0000256" key="8">
    <source>
        <dbReference type="ARBA" id="ARBA00047651"/>
    </source>
</evidence>
<comment type="catalytic activity">
    <reaction evidence="8 13">
        <text>2 5-aminolevulinate = porphobilinogen + 2 H2O + H(+)</text>
        <dbReference type="Rhea" id="RHEA:24064"/>
        <dbReference type="ChEBI" id="CHEBI:15377"/>
        <dbReference type="ChEBI" id="CHEBI:15378"/>
        <dbReference type="ChEBI" id="CHEBI:58126"/>
        <dbReference type="ChEBI" id="CHEBI:356416"/>
        <dbReference type="EC" id="4.2.1.24"/>
    </reaction>
</comment>
<evidence type="ECO:0000256" key="3">
    <source>
        <dbReference type="ARBA" id="ARBA00012053"/>
    </source>
</evidence>
<evidence type="ECO:0000256" key="5">
    <source>
        <dbReference type="ARBA" id="ARBA00023133"/>
    </source>
</evidence>
<dbReference type="Pfam" id="PF00490">
    <property type="entry name" value="ALAD"/>
    <property type="match status" value="1"/>
</dbReference>
<evidence type="ECO:0000256" key="13">
    <source>
        <dbReference type="RuleBase" id="RU000515"/>
    </source>
</evidence>
<evidence type="ECO:0000313" key="15">
    <source>
        <dbReference type="EMBL" id="OGM03879.1"/>
    </source>
</evidence>
<dbReference type="FunFam" id="3.20.20.70:FF:000019">
    <property type="entry name" value="Delta-aminolevulinic acid dehydratase"/>
    <property type="match status" value="1"/>
</dbReference>
<feature type="binding site" evidence="11">
    <location>
        <position position="120"/>
    </location>
    <ligand>
        <name>Zn(2+)</name>
        <dbReference type="ChEBI" id="CHEBI:29105"/>
        <note>catalytic</note>
    </ligand>
</feature>
<dbReference type="Gene3D" id="3.20.20.70">
    <property type="entry name" value="Aldolase class I"/>
    <property type="match status" value="1"/>
</dbReference>
<keyword evidence="11" id="KW-0862">Zinc</keyword>
<evidence type="ECO:0000313" key="16">
    <source>
        <dbReference type="Proteomes" id="UP000178735"/>
    </source>
</evidence>
<dbReference type="InterPro" id="IPR013785">
    <property type="entry name" value="Aldolase_TIM"/>
</dbReference>
<reference evidence="15 16" key="1">
    <citation type="journal article" date="2016" name="Nat. Commun.">
        <title>Thousands of microbial genomes shed light on interconnected biogeochemical processes in an aquifer system.</title>
        <authorList>
            <person name="Anantharaman K."/>
            <person name="Brown C.T."/>
            <person name="Hug L.A."/>
            <person name="Sharon I."/>
            <person name="Castelle C.J."/>
            <person name="Probst A.J."/>
            <person name="Thomas B.C."/>
            <person name="Singh A."/>
            <person name="Wilkins M.J."/>
            <person name="Karaoz U."/>
            <person name="Brodie E.L."/>
            <person name="Williams K.H."/>
            <person name="Hubbard S.S."/>
            <person name="Banfield J.F."/>
        </authorList>
    </citation>
    <scope>NUCLEOTIDE SEQUENCE [LARGE SCALE GENOMIC DNA]</scope>
</reference>
<dbReference type="NCBIfam" id="NF006762">
    <property type="entry name" value="PRK09283.1"/>
    <property type="match status" value="1"/>
</dbReference>
<feature type="binding site" evidence="10">
    <location>
        <position position="205"/>
    </location>
    <ligand>
        <name>5-aminolevulinate</name>
        <dbReference type="ChEBI" id="CHEBI:356416"/>
        <label>1</label>
    </ligand>
</feature>
<feature type="binding site" evidence="10">
    <location>
        <position position="313"/>
    </location>
    <ligand>
        <name>5-aminolevulinate</name>
        <dbReference type="ChEBI" id="CHEBI:356416"/>
        <label>2</label>
    </ligand>
</feature>
<evidence type="ECO:0000256" key="1">
    <source>
        <dbReference type="ARBA" id="ARBA00004694"/>
    </source>
</evidence>
<proteinExistence type="inferred from homology"/>
<sequence>MFYPALRMRRLRNNQNIRDMVSETSFGLQNLIMPYFVVNGENIKEAIGSMPGIFRYSIDNLVEEVKKGRELGIKAVLLFGVGCEKDDVASAAYDENGLIPKALMALKDAAPDVMLITDVCFCEYTSHGHCGIILNDEVDNDRTIELLGQAALAYARAGADMVAPSDMMDGRVGYIRQALDEEGFTNIPILSYSAKYASAFYGPFREAADCAPKFGDRKTYQMDCRNSAEALREAAQDIEEGADIVMVKPALSYLDVICRVKADAKMPVCAYNVSGEYSMVKAAAANGWLDEKKIVAEILTSIKRAGADIIITYHANDYARWLKEGSVNA</sequence>
<dbReference type="SUPFAM" id="SSF51569">
    <property type="entry name" value="Aldolase"/>
    <property type="match status" value="1"/>
</dbReference>
<comment type="pathway">
    <text evidence="1">Porphyrin-containing compound metabolism; protoporphyrin-IX biosynthesis; coproporphyrinogen-III from 5-aminolevulinate: step 1/4.</text>
</comment>
<dbReference type="GO" id="GO:0008270">
    <property type="term" value="F:zinc ion binding"/>
    <property type="evidence" value="ECO:0007669"/>
    <property type="project" value="TreeGrafter"/>
</dbReference>
<keyword evidence="7 13" id="KW-0627">Porphyrin biosynthesis</keyword>
<dbReference type="AlphaFoldDB" id="A0A1F7WNA9"/>
<dbReference type="PROSITE" id="PS00169">
    <property type="entry name" value="D_ALA_DEHYDRATASE"/>
    <property type="match status" value="1"/>
</dbReference>
<dbReference type="GO" id="GO:0006782">
    <property type="term" value="P:protoporphyrinogen IX biosynthetic process"/>
    <property type="evidence" value="ECO:0007669"/>
    <property type="project" value="UniProtKB-UniPathway"/>
</dbReference>
<feature type="binding site" evidence="11">
    <location>
        <position position="130"/>
    </location>
    <ligand>
        <name>Zn(2+)</name>
        <dbReference type="ChEBI" id="CHEBI:29105"/>
        <note>catalytic</note>
    </ligand>
</feature>
<dbReference type="STRING" id="1817813.A2008_08890"/>
<evidence type="ECO:0000256" key="6">
    <source>
        <dbReference type="ARBA" id="ARBA00023239"/>
    </source>
</evidence>
<dbReference type="SMART" id="SM01004">
    <property type="entry name" value="ALAD"/>
    <property type="match status" value="1"/>
</dbReference>
<comment type="similarity">
    <text evidence="2 14">Belongs to the ALAD family.</text>
</comment>
<dbReference type="InterPro" id="IPR001731">
    <property type="entry name" value="ALAD"/>
</dbReference>
<evidence type="ECO:0000256" key="9">
    <source>
        <dbReference type="PIRSR" id="PIRSR001415-1"/>
    </source>
</evidence>
<comment type="subunit">
    <text evidence="13">Homooctamer.</text>
</comment>
<name>A0A1F7WNA9_9BACT</name>
<dbReference type="EC" id="4.2.1.24" evidence="3 13"/>
<dbReference type="UniPathway" id="UPA00251">
    <property type="reaction ID" value="UER00318"/>
</dbReference>
<keyword evidence="12" id="KW-0460">Magnesium</keyword>
<feature type="binding site" evidence="10">
    <location>
        <position position="274"/>
    </location>
    <ligand>
        <name>5-aminolevulinate</name>
        <dbReference type="ChEBI" id="CHEBI:356416"/>
        <label>2</label>
    </ligand>
</feature>
<organism evidence="15 16">
    <name type="scientific">Candidatus Wallbacteria bacterium GWC2_49_35</name>
    <dbReference type="NCBI Taxonomy" id="1817813"/>
    <lineage>
        <taxon>Bacteria</taxon>
        <taxon>Candidatus Walliibacteriota</taxon>
    </lineage>
</organism>
<dbReference type="GO" id="GO:0005829">
    <property type="term" value="C:cytosol"/>
    <property type="evidence" value="ECO:0007669"/>
    <property type="project" value="TreeGrafter"/>
</dbReference>
<evidence type="ECO:0000256" key="11">
    <source>
        <dbReference type="PIRSR" id="PIRSR001415-3"/>
    </source>
</evidence>
<feature type="binding site" evidence="11">
    <location>
        <position position="122"/>
    </location>
    <ligand>
        <name>Zn(2+)</name>
        <dbReference type="ChEBI" id="CHEBI:29105"/>
        <note>catalytic</note>
    </ligand>
</feature>
<dbReference type="PANTHER" id="PTHR11458">
    <property type="entry name" value="DELTA-AMINOLEVULINIC ACID DEHYDRATASE"/>
    <property type="match status" value="1"/>
</dbReference>
<gene>
    <name evidence="15" type="ORF">A2008_08890</name>
</gene>
<feature type="active site" description="Schiff-base intermediate with substrate" evidence="9">
    <location>
        <position position="195"/>
    </location>
</feature>
<keyword evidence="6 13" id="KW-0456">Lyase</keyword>
<evidence type="ECO:0000256" key="4">
    <source>
        <dbReference type="ARBA" id="ARBA00020771"/>
    </source>
</evidence>
<dbReference type="GO" id="GO:0004655">
    <property type="term" value="F:porphobilinogen synthase activity"/>
    <property type="evidence" value="ECO:0007669"/>
    <property type="project" value="UniProtKB-EC"/>
</dbReference>
<accession>A0A1F7WNA9</accession>
<comment type="caution">
    <text evidence="15">The sequence shown here is derived from an EMBL/GenBank/DDBJ whole genome shotgun (WGS) entry which is preliminary data.</text>
</comment>
<keyword evidence="11" id="KW-0479">Metal-binding</keyword>
<dbReference type="PRINTS" id="PR00144">
    <property type="entry name" value="DALDHYDRTASE"/>
</dbReference>
<dbReference type="CDD" id="cd00384">
    <property type="entry name" value="ALAD_PBGS"/>
    <property type="match status" value="1"/>
</dbReference>